<reference evidence="1" key="1">
    <citation type="submission" date="2020-05" db="EMBL/GenBank/DDBJ databases">
        <title>Phylogenomic resolution of chytrid fungi.</title>
        <authorList>
            <person name="Stajich J.E."/>
            <person name="Amses K."/>
            <person name="Simmons R."/>
            <person name="Seto K."/>
            <person name="Myers J."/>
            <person name="Bonds A."/>
            <person name="Quandt C.A."/>
            <person name="Barry K."/>
            <person name="Liu P."/>
            <person name="Grigoriev I."/>
            <person name="Longcore J.E."/>
            <person name="James T.Y."/>
        </authorList>
    </citation>
    <scope>NUCLEOTIDE SEQUENCE</scope>
    <source>
        <strain evidence="1">PLAUS21</strain>
    </source>
</reference>
<protein>
    <submittedName>
        <fullName evidence="1">Uncharacterized protein</fullName>
    </submittedName>
</protein>
<evidence type="ECO:0000313" key="1">
    <source>
        <dbReference type="EMBL" id="KAJ3250042.1"/>
    </source>
</evidence>
<evidence type="ECO:0000313" key="2">
    <source>
        <dbReference type="Proteomes" id="UP001210925"/>
    </source>
</evidence>
<dbReference type="AlphaFoldDB" id="A0AAD5U8R6"/>
<gene>
    <name evidence="1" type="ORF">HK103_004154</name>
</gene>
<name>A0AAD5U8R6_9FUNG</name>
<sequence>TKIQALERKRCKIPQETQNQITPFFWTYENVRKELSAMLTYTSVPSPESPYKETGKEDAKPAQIPFILRNFAFRALNIENDGIGTTTIKPKKPKKSYVELEHVAKTNGFTQFISVTSDMDFARRAAMRKVLERKRKGIKTIPFVMLSLDGLSYTNLNDFKNISQCKLDYRTVLQTRQNVNPEEKDQMEVQKVWDTFHGWATKSSEALVRNNIPAVKIVLN</sequence>
<feature type="non-terminal residue" evidence="1">
    <location>
        <position position="1"/>
    </location>
</feature>
<dbReference type="Proteomes" id="UP001210925">
    <property type="component" value="Unassembled WGS sequence"/>
</dbReference>
<comment type="caution">
    <text evidence="1">The sequence shown here is derived from an EMBL/GenBank/DDBJ whole genome shotgun (WGS) entry which is preliminary data.</text>
</comment>
<accession>A0AAD5U8R6</accession>
<organism evidence="1 2">
    <name type="scientific">Boothiomyces macroporosus</name>
    <dbReference type="NCBI Taxonomy" id="261099"/>
    <lineage>
        <taxon>Eukaryota</taxon>
        <taxon>Fungi</taxon>
        <taxon>Fungi incertae sedis</taxon>
        <taxon>Chytridiomycota</taxon>
        <taxon>Chytridiomycota incertae sedis</taxon>
        <taxon>Chytridiomycetes</taxon>
        <taxon>Rhizophydiales</taxon>
        <taxon>Terramycetaceae</taxon>
        <taxon>Boothiomyces</taxon>
    </lineage>
</organism>
<dbReference type="EMBL" id="JADGKB010000320">
    <property type="protein sequence ID" value="KAJ3250042.1"/>
    <property type="molecule type" value="Genomic_DNA"/>
</dbReference>
<proteinExistence type="predicted"/>
<keyword evidence="2" id="KW-1185">Reference proteome</keyword>